<dbReference type="InterPro" id="IPR008927">
    <property type="entry name" value="6-PGluconate_DH-like_C_sf"/>
</dbReference>
<dbReference type="SUPFAM" id="SSF48600">
    <property type="entry name" value="Chorismate mutase II"/>
    <property type="match status" value="1"/>
</dbReference>
<dbReference type="InterPro" id="IPR036291">
    <property type="entry name" value="NAD(P)-bd_dom_sf"/>
</dbReference>
<dbReference type="OrthoDB" id="9800497at2"/>
<dbReference type="Gene3D" id="1.20.59.10">
    <property type="entry name" value="Chorismate mutase"/>
    <property type="match status" value="1"/>
</dbReference>
<evidence type="ECO:0000256" key="1">
    <source>
        <dbReference type="ARBA" id="ARBA00023002"/>
    </source>
</evidence>
<dbReference type="SMART" id="SM00830">
    <property type="entry name" value="CM_2"/>
    <property type="match status" value="1"/>
</dbReference>
<dbReference type="InterPro" id="IPR036979">
    <property type="entry name" value="CM_dom_sf"/>
</dbReference>
<protein>
    <submittedName>
        <fullName evidence="4">Prephenate dehydrogenase/arogenate dehydrogenase family protein</fullName>
    </submittedName>
</protein>
<dbReference type="SUPFAM" id="SSF51735">
    <property type="entry name" value="NAD(P)-binding Rossmann-fold domains"/>
    <property type="match status" value="1"/>
</dbReference>
<dbReference type="Pfam" id="PF02153">
    <property type="entry name" value="PDH_N"/>
    <property type="match status" value="1"/>
</dbReference>
<dbReference type="InterPro" id="IPR046826">
    <property type="entry name" value="PDH_N"/>
</dbReference>
<dbReference type="InterPro" id="IPR036263">
    <property type="entry name" value="Chorismate_II_sf"/>
</dbReference>
<dbReference type="RefSeq" id="WP_141197379.1">
    <property type="nucleotide sequence ID" value="NZ_CP041186.1"/>
</dbReference>
<feature type="domain" description="Prephenate/arogenate dehydrogenase" evidence="3">
    <location>
        <begin position="99"/>
        <end position="371"/>
    </location>
</feature>
<evidence type="ECO:0000313" key="4">
    <source>
        <dbReference type="EMBL" id="QDG50887.1"/>
    </source>
</evidence>
<dbReference type="InterPro" id="IPR003099">
    <property type="entry name" value="Prephen_DH"/>
</dbReference>
<dbReference type="GO" id="GO:0070403">
    <property type="term" value="F:NAD+ binding"/>
    <property type="evidence" value="ECO:0007669"/>
    <property type="project" value="InterPro"/>
</dbReference>
<dbReference type="InterPro" id="IPR050812">
    <property type="entry name" value="Preph/Arog_dehydrog"/>
</dbReference>
<dbReference type="SUPFAM" id="SSF48179">
    <property type="entry name" value="6-phosphogluconate dehydrogenase C-terminal domain-like"/>
    <property type="match status" value="1"/>
</dbReference>
<accession>A0A4Y6PSA1</accession>
<dbReference type="Gene3D" id="1.10.3660.10">
    <property type="entry name" value="6-phosphogluconate dehydrogenase C-terminal like domain"/>
    <property type="match status" value="1"/>
</dbReference>
<name>A0A4Y6PSA1_PERCE</name>
<accession>A0A5B8Y4K3</accession>
<dbReference type="InterPro" id="IPR046825">
    <property type="entry name" value="PDH_C"/>
</dbReference>
<dbReference type="Proteomes" id="UP000315995">
    <property type="component" value="Chromosome"/>
</dbReference>
<dbReference type="AlphaFoldDB" id="A0A4Y6PSA1"/>
<feature type="domain" description="Chorismate mutase" evidence="2">
    <location>
        <begin position="1"/>
        <end position="89"/>
    </location>
</feature>
<sequence>MTKLDELREQLNEIDEQFLRLVQKRQALVEEIGQVKQKMGRGTRDFGREKVVIERARGLADDLGLDPDLAAALFRQLIQASLTVQERDRLEQRGTGGGRPVLLIGGAGRMGKWFADFLDAQGYNVTIADPAGSVDGFENVDDWQALDLDDFYMIVVAAPIRATNRVLLELAERAPSGVVLDISSVKEPVRPGLEALVAAGVSTTSVHPMFGPSTELLSGSHVIFIDLGDRQALDAARALFDDTMAAKAEMKLEQHDRAMAFVLGLSHALNIAFGDALAQSGPRAERLDEVSSTTFARQVGVAGEVARENPYLYFEIQAFNPYSDETLAALADSVAHLRETVANGDEEAFVEMMERGREFLTARPEASDGNSG</sequence>
<dbReference type="Pfam" id="PF20463">
    <property type="entry name" value="PDH_C"/>
    <property type="match status" value="1"/>
</dbReference>
<keyword evidence="5" id="KW-1185">Reference proteome</keyword>
<dbReference type="GO" id="GO:0046417">
    <property type="term" value="P:chorismate metabolic process"/>
    <property type="evidence" value="ECO:0007669"/>
    <property type="project" value="InterPro"/>
</dbReference>
<dbReference type="EMBL" id="CP041186">
    <property type="protein sequence ID" value="QDG50887.1"/>
    <property type="molecule type" value="Genomic_DNA"/>
</dbReference>
<evidence type="ECO:0000259" key="2">
    <source>
        <dbReference type="PROSITE" id="PS51168"/>
    </source>
</evidence>
<evidence type="ECO:0000259" key="3">
    <source>
        <dbReference type="PROSITE" id="PS51176"/>
    </source>
</evidence>
<organism evidence="4 5">
    <name type="scientific">Persicimonas caeni</name>
    <dbReference type="NCBI Taxonomy" id="2292766"/>
    <lineage>
        <taxon>Bacteria</taxon>
        <taxon>Deltaproteobacteria</taxon>
        <taxon>Bradymonadales</taxon>
        <taxon>Bradymonadaceae</taxon>
        <taxon>Persicimonas</taxon>
    </lineage>
</organism>
<proteinExistence type="predicted"/>
<dbReference type="GO" id="GO:0008977">
    <property type="term" value="F:prephenate dehydrogenase (NAD+) activity"/>
    <property type="evidence" value="ECO:0007669"/>
    <property type="project" value="InterPro"/>
</dbReference>
<dbReference type="PROSITE" id="PS51168">
    <property type="entry name" value="CHORISMATE_MUT_2"/>
    <property type="match status" value="1"/>
</dbReference>
<dbReference type="Gene3D" id="3.40.50.720">
    <property type="entry name" value="NAD(P)-binding Rossmann-like Domain"/>
    <property type="match status" value="1"/>
</dbReference>
<keyword evidence="1" id="KW-0560">Oxidoreductase</keyword>
<dbReference type="GO" id="GO:0006571">
    <property type="term" value="P:tyrosine biosynthetic process"/>
    <property type="evidence" value="ECO:0007669"/>
    <property type="project" value="InterPro"/>
</dbReference>
<dbReference type="GO" id="GO:0004106">
    <property type="term" value="F:chorismate mutase activity"/>
    <property type="evidence" value="ECO:0007669"/>
    <property type="project" value="InterPro"/>
</dbReference>
<evidence type="ECO:0000313" key="5">
    <source>
        <dbReference type="Proteomes" id="UP000315995"/>
    </source>
</evidence>
<dbReference type="PROSITE" id="PS51176">
    <property type="entry name" value="PDH_ADH"/>
    <property type="match status" value="1"/>
</dbReference>
<dbReference type="PANTHER" id="PTHR21363">
    <property type="entry name" value="PREPHENATE DEHYDROGENASE"/>
    <property type="match status" value="1"/>
</dbReference>
<dbReference type="InterPro" id="IPR002701">
    <property type="entry name" value="CM_II_prokaryot"/>
</dbReference>
<gene>
    <name evidence="4" type="ORF">FIV42_09120</name>
</gene>
<dbReference type="GO" id="GO:0004665">
    <property type="term" value="F:prephenate dehydrogenase (NADP+) activity"/>
    <property type="evidence" value="ECO:0007669"/>
    <property type="project" value="InterPro"/>
</dbReference>
<dbReference type="Pfam" id="PF01817">
    <property type="entry name" value="CM_2"/>
    <property type="match status" value="1"/>
</dbReference>
<dbReference type="PANTHER" id="PTHR21363:SF0">
    <property type="entry name" value="PREPHENATE DEHYDROGENASE [NADP(+)]"/>
    <property type="match status" value="1"/>
</dbReference>
<reference evidence="4 5" key="1">
    <citation type="submission" date="2019-06" db="EMBL/GenBank/DDBJ databases">
        <title>Persicimonas caeni gen. nov., sp. nov., a predatory bacterium isolated from solar saltern.</title>
        <authorList>
            <person name="Wang S."/>
        </authorList>
    </citation>
    <scope>NUCLEOTIDE SEQUENCE [LARGE SCALE GENOMIC DNA]</scope>
    <source>
        <strain evidence="4 5">YN101</strain>
    </source>
</reference>